<comment type="catalytic activity">
    <reaction evidence="1">
        <text>ATP + H2O = ADP + phosphate + H(+)</text>
        <dbReference type="Rhea" id="RHEA:13065"/>
        <dbReference type="ChEBI" id="CHEBI:15377"/>
        <dbReference type="ChEBI" id="CHEBI:15378"/>
        <dbReference type="ChEBI" id="CHEBI:30616"/>
        <dbReference type="ChEBI" id="CHEBI:43474"/>
        <dbReference type="ChEBI" id="CHEBI:456216"/>
    </reaction>
</comment>
<name>A0A6A5BH05_NAEFO</name>
<dbReference type="PANTHER" id="PTHR11937">
    <property type="entry name" value="ACTIN"/>
    <property type="match status" value="1"/>
</dbReference>
<evidence type="ECO:0000256" key="2">
    <source>
        <dbReference type="RuleBase" id="RU000487"/>
    </source>
</evidence>
<dbReference type="VEuPathDB" id="AmoebaDB:NF0054000"/>
<keyword evidence="4" id="KW-1185">Reference proteome</keyword>
<dbReference type="SUPFAM" id="SSF53067">
    <property type="entry name" value="Actin-like ATPase domain"/>
    <property type="match status" value="2"/>
</dbReference>
<dbReference type="EMBL" id="VFQX01000061">
    <property type="protein sequence ID" value="KAF0973270.1"/>
    <property type="molecule type" value="Genomic_DNA"/>
</dbReference>
<sequence length="387" mass="43243">MEAKGTPLVIDNGSGIIKAGLAGDEIPHIVFNNFVGFTKHVRVMPVAGPKYDCCVGKVAEEKRGILRLVYPMEHGVVTDWTAMEKVWDYLYSYLMDKETGLGDTFRKEDSPVLLTEAPLNPKKNREKAADIFFESYNVPKLFFSLQAVLSLYASGSMTGVVLDSGDGVTHSVPIYDGFAIPNAITRIDVAGRDITNYLQILLRKSGYSFHTSSEREVVKSIKESDLMYVAQNYEKEMLEEEKGLCESKNFKLPDGSLVSMSAERFMAPEILFKPHLIGLEYMGVHECVINSINSSDLDIRKDLYSNLYFAGGSTLFEGFCQRMLSELKRLAPKDVPSLRISAPNERAYTTWLGGSILASLPSFNDMWITKNEYEEHGASIVSKKVFL</sequence>
<dbReference type="SMART" id="SM00268">
    <property type="entry name" value="ACTIN"/>
    <property type="match status" value="1"/>
</dbReference>
<dbReference type="InterPro" id="IPR020902">
    <property type="entry name" value="Actin/actin-like_CS"/>
</dbReference>
<comment type="similarity">
    <text evidence="2">Belongs to the actin family.</text>
</comment>
<dbReference type="FunFam" id="3.90.640.10:FF:000007">
    <property type="entry name" value="Actin like 7B"/>
    <property type="match status" value="1"/>
</dbReference>
<evidence type="ECO:0000313" key="3">
    <source>
        <dbReference type="EMBL" id="KAF0973270.1"/>
    </source>
</evidence>
<dbReference type="VEuPathDB" id="AmoebaDB:FDP41_008477"/>
<dbReference type="InterPro" id="IPR004001">
    <property type="entry name" value="Actin_CS"/>
</dbReference>
<evidence type="ECO:0000256" key="1">
    <source>
        <dbReference type="ARBA" id="ARBA00049360"/>
    </source>
</evidence>
<dbReference type="RefSeq" id="XP_044557983.1">
    <property type="nucleotide sequence ID" value="XM_044712334.1"/>
</dbReference>
<dbReference type="PRINTS" id="PR00190">
    <property type="entry name" value="ACTIN"/>
</dbReference>
<dbReference type="Gene3D" id="3.90.640.10">
    <property type="entry name" value="Actin, Chain A, domain 4"/>
    <property type="match status" value="1"/>
</dbReference>
<dbReference type="GeneID" id="68115695"/>
<dbReference type="Pfam" id="PF00022">
    <property type="entry name" value="Actin"/>
    <property type="match status" value="1"/>
</dbReference>
<comment type="caution">
    <text evidence="3">The sequence shown here is derived from an EMBL/GenBank/DDBJ whole genome shotgun (WGS) entry which is preliminary data.</text>
</comment>
<dbReference type="FunFam" id="3.30.420.40:FF:000058">
    <property type="entry name" value="Putative actin-related protein 5"/>
    <property type="match status" value="1"/>
</dbReference>
<reference evidence="3 4" key="1">
    <citation type="journal article" date="2019" name="Sci. Rep.">
        <title>Nanopore sequencing improves the draft genome of the human pathogenic amoeba Naegleria fowleri.</title>
        <authorList>
            <person name="Liechti N."/>
            <person name="Schurch N."/>
            <person name="Bruggmann R."/>
            <person name="Wittwer M."/>
        </authorList>
    </citation>
    <scope>NUCLEOTIDE SEQUENCE [LARGE SCALE GENOMIC DNA]</scope>
    <source>
        <strain evidence="3 4">ATCC 30894</strain>
    </source>
</reference>
<protein>
    <recommendedName>
        <fullName evidence="5">Actin</fullName>
    </recommendedName>
</protein>
<gene>
    <name evidence="3" type="ORF">FDP41_008477</name>
</gene>
<accession>A0A6A5BH05</accession>
<organism evidence="3 4">
    <name type="scientific">Naegleria fowleri</name>
    <name type="common">Brain eating amoeba</name>
    <dbReference type="NCBI Taxonomy" id="5763"/>
    <lineage>
        <taxon>Eukaryota</taxon>
        <taxon>Discoba</taxon>
        <taxon>Heterolobosea</taxon>
        <taxon>Tetramitia</taxon>
        <taxon>Eutetramitia</taxon>
        <taxon>Vahlkampfiidae</taxon>
        <taxon>Naegleria</taxon>
    </lineage>
</organism>
<dbReference type="FunFam" id="3.30.420.40:FF:000502">
    <property type="entry name" value="Actin-Related Proteins"/>
    <property type="match status" value="1"/>
</dbReference>
<evidence type="ECO:0000313" key="4">
    <source>
        <dbReference type="Proteomes" id="UP000444721"/>
    </source>
</evidence>
<dbReference type="InterPro" id="IPR004000">
    <property type="entry name" value="Actin"/>
</dbReference>
<dbReference type="VEuPathDB" id="AmoebaDB:NfTy_093030"/>
<evidence type="ECO:0008006" key="5">
    <source>
        <dbReference type="Google" id="ProtNLM"/>
    </source>
</evidence>
<dbReference type="Gene3D" id="3.30.420.40">
    <property type="match status" value="2"/>
</dbReference>
<dbReference type="Proteomes" id="UP000444721">
    <property type="component" value="Unassembled WGS sequence"/>
</dbReference>
<proteinExistence type="inferred from homology"/>
<dbReference type="CDD" id="cd10216">
    <property type="entry name" value="ASKHA_NBD_Arp1"/>
    <property type="match status" value="1"/>
</dbReference>
<dbReference type="PROSITE" id="PS01132">
    <property type="entry name" value="ACTINS_ACT_LIKE"/>
    <property type="match status" value="1"/>
</dbReference>
<dbReference type="InterPro" id="IPR043129">
    <property type="entry name" value="ATPase_NBD"/>
</dbReference>
<dbReference type="AlphaFoldDB" id="A0A6A5BH05"/>
<dbReference type="PROSITE" id="PS00432">
    <property type="entry name" value="ACTINS_2"/>
    <property type="match status" value="1"/>
</dbReference>
<dbReference type="OrthoDB" id="5132116at2759"/>